<protein>
    <submittedName>
        <fullName evidence="1">Uncharacterized protein</fullName>
    </submittedName>
</protein>
<accession>A0ABR1CTM4</accession>
<name>A0ABR1CTM4_NECAM</name>
<comment type="caution">
    <text evidence="1">The sequence shown here is derived from an EMBL/GenBank/DDBJ whole genome shotgun (WGS) entry which is preliminary data.</text>
</comment>
<sequence>MNQKPCRIENIVRSFAISTLDYIMLLLDPTVDFCAVGPSLNSVPRVEAKYKLCNGSVRCLLSVEGFRGRTYARSRVYEKFSENKAVTFRESTMDWWSPAEPPLVLCLSMLSPYLVYMEMVVNCINADGNGSSMLGRKFGSF</sequence>
<reference evidence="1 2" key="1">
    <citation type="submission" date="2023-08" db="EMBL/GenBank/DDBJ databases">
        <title>A Necator americanus chromosomal reference genome.</title>
        <authorList>
            <person name="Ilik V."/>
            <person name="Petrzelkova K.J."/>
            <person name="Pardy F."/>
            <person name="Fuh T."/>
            <person name="Niatou-Singa F.S."/>
            <person name="Gouil Q."/>
            <person name="Baker L."/>
            <person name="Ritchie M.E."/>
            <person name="Jex A.R."/>
            <person name="Gazzola D."/>
            <person name="Li H."/>
            <person name="Toshio Fujiwara R."/>
            <person name="Zhan B."/>
            <person name="Aroian R.V."/>
            <person name="Pafco B."/>
            <person name="Schwarz E.M."/>
        </authorList>
    </citation>
    <scope>NUCLEOTIDE SEQUENCE [LARGE SCALE GENOMIC DNA]</scope>
    <source>
        <strain evidence="1 2">Aroian</strain>
        <tissue evidence="1">Whole animal</tissue>
    </source>
</reference>
<dbReference type="Proteomes" id="UP001303046">
    <property type="component" value="Unassembled WGS sequence"/>
</dbReference>
<evidence type="ECO:0000313" key="2">
    <source>
        <dbReference type="Proteomes" id="UP001303046"/>
    </source>
</evidence>
<evidence type="ECO:0000313" key="1">
    <source>
        <dbReference type="EMBL" id="KAK6741470.1"/>
    </source>
</evidence>
<dbReference type="EMBL" id="JAVFWL010000003">
    <property type="protein sequence ID" value="KAK6741470.1"/>
    <property type="molecule type" value="Genomic_DNA"/>
</dbReference>
<keyword evidence="2" id="KW-1185">Reference proteome</keyword>
<gene>
    <name evidence="1" type="primary">Necator_chrIII.g10135</name>
    <name evidence="1" type="ORF">RB195_009370</name>
</gene>
<organism evidence="1 2">
    <name type="scientific">Necator americanus</name>
    <name type="common">Human hookworm</name>
    <dbReference type="NCBI Taxonomy" id="51031"/>
    <lineage>
        <taxon>Eukaryota</taxon>
        <taxon>Metazoa</taxon>
        <taxon>Ecdysozoa</taxon>
        <taxon>Nematoda</taxon>
        <taxon>Chromadorea</taxon>
        <taxon>Rhabditida</taxon>
        <taxon>Rhabditina</taxon>
        <taxon>Rhabditomorpha</taxon>
        <taxon>Strongyloidea</taxon>
        <taxon>Ancylostomatidae</taxon>
        <taxon>Bunostominae</taxon>
        <taxon>Necator</taxon>
    </lineage>
</organism>
<proteinExistence type="predicted"/>